<dbReference type="AlphaFoldDB" id="A0A3B0U7D0"/>
<evidence type="ECO:0000313" key="1">
    <source>
        <dbReference type="EMBL" id="VAW20409.1"/>
    </source>
</evidence>
<gene>
    <name evidence="1" type="ORF">MNBD_ALPHA11-145</name>
</gene>
<organism evidence="1">
    <name type="scientific">hydrothermal vent metagenome</name>
    <dbReference type="NCBI Taxonomy" id="652676"/>
    <lineage>
        <taxon>unclassified sequences</taxon>
        <taxon>metagenomes</taxon>
        <taxon>ecological metagenomes</taxon>
    </lineage>
</organism>
<reference evidence="1" key="1">
    <citation type="submission" date="2018-06" db="EMBL/GenBank/DDBJ databases">
        <authorList>
            <person name="Zhirakovskaya E."/>
        </authorList>
    </citation>
    <scope>NUCLEOTIDE SEQUENCE</scope>
</reference>
<dbReference type="EMBL" id="UOEQ01000272">
    <property type="protein sequence ID" value="VAW20409.1"/>
    <property type="molecule type" value="Genomic_DNA"/>
</dbReference>
<proteinExistence type="predicted"/>
<sequence length="39" mass="4399">MPPYLRNCLPEGKFLSNQEKGNEACPTTLICLIFILLCD</sequence>
<name>A0A3B0U7D0_9ZZZZ</name>
<protein>
    <submittedName>
        <fullName evidence="1">Uncharacterized protein</fullName>
    </submittedName>
</protein>
<accession>A0A3B0U7D0</accession>